<dbReference type="PANTHER" id="PTHR23257:SF963">
    <property type="entry name" value="AT08303P"/>
    <property type="match status" value="1"/>
</dbReference>
<accession>A0A397VAI5</accession>
<comment type="caution">
    <text evidence="2">The sequence shown here is derived from an EMBL/GenBank/DDBJ whole genome shotgun (WGS) entry which is preliminary data.</text>
</comment>
<dbReference type="OrthoDB" id="6718656at2759"/>
<gene>
    <name evidence="2" type="ORF">C2G38_2245861</name>
</gene>
<keyword evidence="2" id="KW-0418">Kinase</keyword>
<dbReference type="GO" id="GO:0005737">
    <property type="term" value="C:cytoplasm"/>
    <property type="evidence" value="ECO:0007669"/>
    <property type="project" value="TreeGrafter"/>
</dbReference>
<dbReference type="Pfam" id="PF00069">
    <property type="entry name" value="Pkinase"/>
    <property type="match status" value="1"/>
</dbReference>
<dbReference type="Gene3D" id="1.10.510.10">
    <property type="entry name" value="Transferase(Phosphotransferase) domain 1"/>
    <property type="match status" value="1"/>
</dbReference>
<dbReference type="InterPro" id="IPR050167">
    <property type="entry name" value="Ser_Thr_protein_kinase"/>
</dbReference>
<dbReference type="PROSITE" id="PS50011">
    <property type="entry name" value="PROTEIN_KINASE_DOM"/>
    <property type="match status" value="1"/>
</dbReference>
<feature type="domain" description="Protein kinase" evidence="1">
    <location>
        <begin position="69"/>
        <end position="337"/>
    </location>
</feature>
<organism evidence="2 3">
    <name type="scientific">Gigaspora rosea</name>
    <dbReference type="NCBI Taxonomy" id="44941"/>
    <lineage>
        <taxon>Eukaryota</taxon>
        <taxon>Fungi</taxon>
        <taxon>Fungi incertae sedis</taxon>
        <taxon>Mucoromycota</taxon>
        <taxon>Glomeromycotina</taxon>
        <taxon>Glomeromycetes</taxon>
        <taxon>Diversisporales</taxon>
        <taxon>Gigasporaceae</taxon>
        <taxon>Gigaspora</taxon>
    </lineage>
</organism>
<keyword evidence="3" id="KW-1185">Reference proteome</keyword>
<dbReference type="SUPFAM" id="SSF56112">
    <property type="entry name" value="Protein kinase-like (PK-like)"/>
    <property type="match status" value="1"/>
</dbReference>
<proteinExistence type="predicted"/>
<evidence type="ECO:0000313" key="3">
    <source>
        <dbReference type="Proteomes" id="UP000266673"/>
    </source>
</evidence>
<keyword evidence="2" id="KW-0808">Transferase</keyword>
<reference evidence="2 3" key="1">
    <citation type="submission" date="2018-06" db="EMBL/GenBank/DDBJ databases">
        <title>Comparative genomics reveals the genomic features of Rhizophagus irregularis, R. cerebriforme, R. diaphanum and Gigaspora rosea, and their symbiotic lifestyle signature.</title>
        <authorList>
            <person name="Morin E."/>
            <person name="San Clemente H."/>
            <person name="Chen E.C.H."/>
            <person name="De La Providencia I."/>
            <person name="Hainaut M."/>
            <person name="Kuo A."/>
            <person name="Kohler A."/>
            <person name="Murat C."/>
            <person name="Tang N."/>
            <person name="Roy S."/>
            <person name="Loubradou J."/>
            <person name="Henrissat B."/>
            <person name="Grigoriev I.V."/>
            <person name="Corradi N."/>
            <person name="Roux C."/>
            <person name="Martin F.M."/>
        </authorList>
    </citation>
    <scope>NUCLEOTIDE SEQUENCE [LARGE SCALE GENOMIC DNA]</scope>
    <source>
        <strain evidence="2 3">DAOM 194757</strain>
    </source>
</reference>
<dbReference type="GO" id="GO:0007165">
    <property type="term" value="P:signal transduction"/>
    <property type="evidence" value="ECO:0007669"/>
    <property type="project" value="TreeGrafter"/>
</dbReference>
<dbReference type="EMBL" id="QKWP01000546">
    <property type="protein sequence ID" value="RIB18327.1"/>
    <property type="molecule type" value="Genomic_DNA"/>
</dbReference>
<dbReference type="InterPro" id="IPR011009">
    <property type="entry name" value="Kinase-like_dom_sf"/>
</dbReference>
<dbReference type="GO" id="GO:0004672">
    <property type="term" value="F:protein kinase activity"/>
    <property type="evidence" value="ECO:0007669"/>
    <property type="project" value="InterPro"/>
</dbReference>
<evidence type="ECO:0000259" key="1">
    <source>
        <dbReference type="PROSITE" id="PS50011"/>
    </source>
</evidence>
<dbReference type="Proteomes" id="UP000266673">
    <property type="component" value="Unassembled WGS sequence"/>
</dbReference>
<dbReference type="GO" id="GO:0005524">
    <property type="term" value="F:ATP binding"/>
    <property type="evidence" value="ECO:0007669"/>
    <property type="project" value="InterPro"/>
</dbReference>
<dbReference type="STRING" id="44941.A0A397VAI5"/>
<dbReference type="AlphaFoldDB" id="A0A397VAI5"/>
<evidence type="ECO:0000313" key="2">
    <source>
        <dbReference type="EMBL" id="RIB18327.1"/>
    </source>
</evidence>
<name>A0A397VAI5_9GLOM</name>
<protein>
    <submittedName>
        <fullName evidence="2">Kinase-like domain-containing protein</fullName>
    </submittedName>
</protein>
<dbReference type="PANTHER" id="PTHR23257">
    <property type="entry name" value="SERINE-THREONINE PROTEIN KINASE"/>
    <property type="match status" value="1"/>
</dbReference>
<sequence>MTSSPTTKCFECGNMHNHLWCSICETETLIQNFQRWTSGNTMIDKAIQYTQRHASNDVGNLEWIPFENIDFIELRKRSAFSIIYSGVWLEGPRNWNQNNGDWLRNGPTKCALRTIENSNQMSQEYLDNIIRYHKYLQGSYVVDCFGVTRDQNGCYMFVMELCDEDLYQYIDRICCLYWRNIVNILREIIDGIKRIHDNGLYHGNLHGGNLLIENRPGGISIRISDIGLYGPVDKKTSAIYGVLPYIAPEVLIGNGYFLASDIYSFGIIMWTLSTYMRPFCHDSHDINLAKNICNGLRPEIIEDTPEAYSTLMKRCWHQDPNERPNATELSDILNLWVTMDFDNPILNLLNTENIKQGRSEVIHLNAIYNGLLINFNEEV</sequence>
<dbReference type="InterPro" id="IPR000719">
    <property type="entry name" value="Prot_kinase_dom"/>
</dbReference>